<dbReference type="EC" id="2.3.1.-" evidence="6"/>
<reference evidence="10 11" key="1">
    <citation type="journal article" date="2023" name="ISME J.">
        <title>Thermophilic Dehalococcoidia with unusual traits shed light on an unexpected past.</title>
        <authorList>
            <person name="Palmer M."/>
            <person name="Covington J.K."/>
            <person name="Zhou E.M."/>
            <person name="Thomas S.C."/>
            <person name="Habib N."/>
            <person name="Seymour C.O."/>
            <person name="Lai D."/>
            <person name="Johnston J."/>
            <person name="Hashimi A."/>
            <person name="Jiao J.Y."/>
            <person name="Muok A.R."/>
            <person name="Liu L."/>
            <person name="Xian W.D."/>
            <person name="Zhi X.Y."/>
            <person name="Li M.M."/>
            <person name="Silva L.P."/>
            <person name="Bowen B.P."/>
            <person name="Louie K."/>
            <person name="Briegel A."/>
            <person name="Pett-Ridge J."/>
            <person name="Weber P.K."/>
            <person name="Tocheva E.I."/>
            <person name="Woyke T."/>
            <person name="Northen T.R."/>
            <person name="Mayali X."/>
            <person name="Li W.J."/>
            <person name="Hedlund B.P."/>
        </authorList>
    </citation>
    <scope>NUCLEOTIDE SEQUENCE [LARGE SCALE GENOMIC DNA]</scope>
    <source>
        <strain evidence="10 11">YIM 72310</strain>
    </source>
</reference>
<evidence type="ECO:0000259" key="9">
    <source>
        <dbReference type="PROSITE" id="PS51826"/>
    </source>
</evidence>
<dbReference type="InterPro" id="IPR000089">
    <property type="entry name" value="Biotin_lipoyl"/>
</dbReference>
<evidence type="ECO:0000256" key="6">
    <source>
        <dbReference type="RuleBase" id="RU003423"/>
    </source>
</evidence>
<accession>A0ABY7M9B4</accession>
<proteinExistence type="inferred from homology"/>
<dbReference type="CDD" id="cd06849">
    <property type="entry name" value="lipoyl_domain"/>
    <property type="match status" value="1"/>
</dbReference>
<dbReference type="InterPro" id="IPR050743">
    <property type="entry name" value="2-oxoacid_DH_E2_comp"/>
</dbReference>
<comment type="similarity">
    <text evidence="2 6">Belongs to the 2-oxoacid dehydrogenase family.</text>
</comment>
<organism evidence="10 11">
    <name type="scientific">Tepidiforma flava</name>
    <dbReference type="NCBI Taxonomy" id="3004094"/>
    <lineage>
        <taxon>Bacteria</taxon>
        <taxon>Bacillati</taxon>
        <taxon>Chloroflexota</taxon>
        <taxon>Tepidiformia</taxon>
        <taxon>Tepidiformales</taxon>
        <taxon>Tepidiformaceae</taxon>
        <taxon>Tepidiforma</taxon>
    </lineage>
</organism>
<dbReference type="SUPFAM" id="SSF51230">
    <property type="entry name" value="Single hybrid motif"/>
    <property type="match status" value="1"/>
</dbReference>
<dbReference type="SUPFAM" id="SSF52777">
    <property type="entry name" value="CoA-dependent acyltransferases"/>
    <property type="match status" value="1"/>
</dbReference>
<dbReference type="PANTHER" id="PTHR43178">
    <property type="entry name" value="DIHYDROLIPOAMIDE ACETYLTRANSFERASE COMPONENT OF PYRUVATE DEHYDROGENASE COMPLEX"/>
    <property type="match status" value="1"/>
</dbReference>
<evidence type="ECO:0000256" key="1">
    <source>
        <dbReference type="ARBA" id="ARBA00001938"/>
    </source>
</evidence>
<dbReference type="Proteomes" id="UP001212803">
    <property type="component" value="Chromosome"/>
</dbReference>
<evidence type="ECO:0000313" key="11">
    <source>
        <dbReference type="Proteomes" id="UP001212803"/>
    </source>
</evidence>
<gene>
    <name evidence="10" type="ORF">O0235_05950</name>
</gene>
<dbReference type="PANTHER" id="PTHR43178:SF5">
    <property type="entry name" value="LIPOAMIDE ACYLTRANSFERASE COMPONENT OF BRANCHED-CHAIN ALPHA-KETO ACID DEHYDROGENASE COMPLEX, MITOCHONDRIAL"/>
    <property type="match status" value="1"/>
</dbReference>
<protein>
    <recommendedName>
        <fullName evidence="6">Dihydrolipoamide acetyltransferase component of pyruvate dehydrogenase complex</fullName>
        <ecNumber evidence="6">2.3.1.-</ecNumber>
    </recommendedName>
</protein>
<keyword evidence="4 6" id="KW-0450">Lipoyl</keyword>
<feature type="region of interest" description="Disordered" evidence="7">
    <location>
        <begin position="83"/>
        <end position="113"/>
    </location>
</feature>
<dbReference type="Gene3D" id="4.10.320.10">
    <property type="entry name" value="E3-binding domain"/>
    <property type="match status" value="2"/>
</dbReference>
<feature type="compositionally biased region" description="Pro residues" evidence="7">
    <location>
        <begin position="210"/>
        <end position="220"/>
    </location>
</feature>
<evidence type="ECO:0000256" key="5">
    <source>
        <dbReference type="ARBA" id="ARBA00023315"/>
    </source>
</evidence>
<evidence type="ECO:0000256" key="3">
    <source>
        <dbReference type="ARBA" id="ARBA00022679"/>
    </source>
</evidence>
<dbReference type="Pfam" id="PF02817">
    <property type="entry name" value="E3_binding"/>
    <property type="match status" value="2"/>
</dbReference>
<dbReference type="Pfam" id="PF00364">
    <property type="entry name" value="Biotin_lipoyl"/>
    <property type="match status" value="1"/>
</dbReference>
<evidence type="ECO:0000259" key="8">
    <source>
        <dbReference type="PROSITE" id="PS50968"/>
    </source>
</evidence>
<dbReference type="InterPro" id="IPR001078">
    <property type="entry name" value="2-oxoacid_DH_actylTfrase"/>
</dbReference>
<keyword evidence="5 6" id="KW-0012">Acyltransferase</keyword>
<evidence type="ECO:0000256" key="2">
    <source>
        <dbReference type="ARBA" id="ARBA00007317"/>
    </source>
</evidence>
<sequence length="451" mass="46577">MPTDVLIPKLGMTMTEGTVAEWLVPDGAPVRAGDIVYRLETEKIEFQVEAEADGILRHAVPAGTTLPPGAVVGWILAPGEAPPAGAPAAPPGDAAAAGAGPVPPPPPAEGRLPASPAARRLAAELGVPLEAVLGTGPGGRITEEDVRRAHTALGATAAAPAQSAEPPAATPVARALARELGVDLAAVRGTGPGGRITKEDVEAAAARPAPAAPSPAPAAPAPAAGERIPLRGMRRTIADRMHRSLQEMAQLTLGMRVRMDEALRLREQLIAEWQPEGIRPSITDLVIRAAAKALRRHPALNARVEADAIVLEPAVHIGMAVALDAGLVVPVIRGADALSLRDLARETSHLAEAARAGTLGLDDYAGQTFSVTSLGMAGVEFFTPIINPPNVAILGIGRVVDDIAWEGDRPVRARSLTLSLTIDHRAVDGAPGAAFLAEVRDLLESPYRLLV</sequence>
<keyword evidence="11" id="KW-1185">Reference proteome</keyword>
<dbReference type="PROSITE" id="PS50968">
    <property type="entry name" value="BIOTINYL_LIPOYL"/>
    <property type="match status" value="1"/>
</dbReference>
<comment type="cofactor">
    <cofactor evidence="1 6">
        <name>(R)-lipoate</name>
        <dbReference type="ChEBI" id="CHEBI:83088"/>
    </cofactor>
</comment>
<dbReference type="SUPFAM" id="SSF47005">
    <property type="entry name" value="Peripheral subunit-binding domain of 2-oxo acid dehydrogenase complex"/>
    <property type="match status" value="2"/>
</dbReference>
<dbReference type="Gene3D" id="2.40.50.100">
    <property type="match status" value="1"/>
</dbReference>
<dbReference type="Gene3D" id="3.30.559.10">
    <property type="entry name" value="Chloramphenicol acetyltransferase-like domain"/>
    <property type="match status" value="1"/>
</dbReference>
<dbReference type="Pfam" id="PF00198">
    <property type="entry name" value="2-oxoacid_dh"/>
    <property type="match status" value="1"/>
</dbReference>
<dbReference type="InterPro" id="IPR004167">
    <property type="entry name" value="PSBD"/>
</dbReference>
<feature type="domain" description="Lipoyl-binding" evidence="8">
    <location>
        <begin position="2"/>
        <end position="79"/>
    </location>
</feature>
<dbReference type="EMBL" id="CP115149">
    <property type="protein sequence ID" value="WBL37109.1"/>
    <property type="molecule type" value="Genomic_DNA"/>
</dbReference>
<evidence type="ECO:0000256" key="7">
    <source>
        <dbReference type="SAM" id="MobiDB-lite"/>
    </source>
</evidence>
<evidence type="ECO:0000256" key="4">
    <source>
        <dbReference type="ARBA" id="ARBA00022823"/>
    </source>
</evidence>
<keyword evidence="3 6" id="KW-0808">Transferase</keyword>
<dbReference type="RefSeq" id="WP_270057623.1">
    <property type="nucleotide sequence ID" value="NZ_CP115149.1"/>
</dbReference>
<feature type="domain" description="Peripheral subunit-binding (PSBD)" evidence="9">
    <location>
        <begin position="113"/>
        <end position="150"/>
    </location>
</feature>
<dbReference type="InterPro" id="IPR023213">
    <property type="entry name" value="CAT-like_dom_sf"/>
</dbReference>
<dbReference type="PROSITE" id="PS51826">
    <property type="entry name" value="PSBD"/>
    <property type="match status" value="2"/>
</dbReference>
<feature type="domain" description="Peripheral subunit-binding (PSBD)" evidence="9">
    <location>
        <begin position="168"/>
        <end position="205"/>
    </location>
</feature>
<name>A0ABY7M9B4_9CHLR</name>
<feature type="region of interest" description="Disordered" evidence="7">
    <location>
        <begin position="204"/>
        <end position="226"/>
    </location>
</feature>
<evidence type="ECO:0000313" key="10">
    <source>
        <dbReference type="EMBL" id="WBL37109.1"/>
    </source>
</evidence>
<dbReference type="InterPro" id="IPR036625">
    <property type="entry name" value="E3-bd_dom_sf"/>
</dbReference>
<dbReference type="InterPro" id="IPR011053">
    <property type="entry name" value="Single_hybrid_motif"/>
</dbReference>
<feature type="compositionally biased region" description="Low complexity" evidence="7">
    <location>
        <begin position="91"/>
        <end position="100"/>
    </location>
</feature>